<evidence type="ECO:0000313" key="1">
    <source>
        <dbReference type="EMBL" id="PNT37178.1"/>
    </source>
</evidence>
<proteinExistence type="predicted"/>
<dbReference type="EMBL" id="CM009294">
    <property type="protein sequence ID" value="PNT37178.1"/>
    <property type="molecule type" value="Genomic_DNA"/>
</dbReference>
<protein>
    <submittedName>
        <fullName evidence="1">Uncharacterized protein</fullName>
    </submittedName>
</protein>
<name>A0A2K2AI33_POPTR</name>
<reference evidence="1 2" key="1">
    <citation type="journal article" date="2006" name="Science">
        <title>The genome of black cottonwood, Populus trichocarpa (Torr. &amp; Gray).</title>
        <authorList>
            <person name="Tuskan G.A."/>
            <person name="Difazio S."/>
            <person name="Jansson S."/>
            <person name="Bohlmann J."/>
            <person name="Grigoriev I."/>
            <person name="Hellsten U."/>
            <person name="Putnam N."/>
            <person name="Ralph S."/>
            <person name="Rombauts S."/>
            <person name="Salamov A."/>
            <person name="Schein J."/>
            <person name="Sterck L."/>
            <person name="Aerts A."/>
            <person name="Bhalerao R.R."/>
            <person name="Bhalerao R.P."/>
            <person name="Blaudez D."/>
            <person name="Boerjan W."/>
            <person name="Brun A."/>
            <person name="Brunner A."/>
            <person name="Busov V."/>
            <person name="Campbell M."/>
            <person name="Carlson J."/>
            <person name="Chalot M."/>
            <person name="Chapman J."/>
            <person name="Chen G.L."/>
            <person name="Cooper D."/>
            <person name="Coutinho P.M."/>
            <person name="Couturier J."/>
            <person name="Covert S."/>
            <person name="Cronk Q."/>
            <person name="Cunningham R."/>
            <person name="Davis J."/>
            <person name="Degroeve S."/>
            <person name="Dejardin A."/>
            <person name="Depamphilis C."/>
            <person name="Detter J."/>
            <person name="Dirks B."/>
            <person name="Dubchak I."/>
            <person name="Duplessis S."/>
            <person name="Ehlting J."/>
            <person name="Ellis B."/>
            <person name="Gendler K."/>
            <person name="Goodstein D."/>
            <person name="Gribskov M."/>
            <person name="Grimwood J."/>
            <person name="Groover A."/>
            <person name="Gunter L."/>
            <person name="Hamberger B."/>
            <person name="Heinze B."/>
            <person name="Helariutta Y."/>
            <person name="Henrissat B."/>
            <person name="Holligan D."/>
            <person name="Holt R."/>
            <person name="Huang W."/>
            <person name="Islam-Faridi N."/>
            <person name="Jones S."/>
            <person name="Jones-Rhoades M."/>
            <person name="Jorgensen R."/>
            <person name="Joshi C."/>
            <person name="Kangasjarvi J."/>
            <person name="Karlsson J."/>
            <person name="Kelleher C."/>
            <person name="Kirkpatrick R."/>
            <person name="Kirst M."/>
            <person name="Kohler A."/>
            <person name="Kalluri U."/>
            <person name="Larimer F."/>
            <person name="Leebens-Mack J."/>
            <person name="Leple J.C."/>
            <person name="Locascio P."/>
            <person name="Lou Y."/>
            <person name="Lucas S."/>
            <person name="Martin F."/>
            <person name="Montanini B."/>
            <person name="Napoli C."/>
            <person name="Nelson D.R."/>
            <person name="Nelson C."/>
            <person name="Nieminen K."/>
            <person name="Nilsson O."/>
            <person name="Pereda V."/>
            <person name="Peter G."/>
            <person name="Philippe R."/>
            <person name="Pilate G."/>
            <person name="Poliakov A."/>
            <person name="Razumovskaya J."/>
            <person name="Richardson P."/>
            <person name="Rinaldi C."/>
            <person name="Ritland K."/>
            <person name="Rouze P."/>
            <person name="Ryaboy D."/>
            <person name="Schmutz J."/>
            <person name="Schrader J."/>
            <person name="Segerman B."/>
            <person name="Shin H."/>
            <person name="Siddiqui A."/>
            <person name="Sterky F."/>
            <person name="Terry A."/>
            <person name="Tsai C.J."/>
            <person name="Uberbacher E."/>
            <person name="Unneberg P."/>
            <person name="Vahala J."/>
            <person name="Wall K."/>
            <person name="Wessler S."/>
            <person name="Yang G."/>
            <person name="Yin T."/>
            <person name="Douglas C."/>
            <person name="Marra M."/>
            <person name="Sandberg G."/>
            <person name="Van de Peer Y."/>
            <person name="Rokhsar D."/>
        </authorList>
    </citation>
    <scope>NUCLEOTIDE SEQUENCE [LARGE SCALE GENOMIC DNA]</scope>
    <source>
        <strain evidence="2">cv. Nisqually</strain>
    </source>
</reference>
<dbReference type="InParanoid" id="A0A2K2AI33"/>
<sequence length="79" mass="9329">MKHAFRLWQNKAHLPNIHPQLNPQEELKSIDGKEKSFCPQFRSIKSSFDTQAMPQMLNFSTNINLMNLINKIMLNRRAF</sequence>
<evidence type="ECO:0000313" key="2">
    <source>
        <dbReference type="Proteomes" id="UP000006729"/>
    </source>
</evidence>
<accession>A0A2K2AI33</accession>
<dbReference type="Proteomes" id="UP000006729">
    <property type="component" value="Chromosome 5"/>
</dbReference>
<keyword evidence="2" id="KW-1185">Reference proteome</keyword>
<gene>
    <name evidence="1" type="ORF">POPTR_005G174200</name>
</gene>
<dbReference type="AlphaFoldDB" id="A0A2K2AI33"/>
<organism evidence="1 2">
    <name type="scientific">Populus trichocarpa</name>
    <name type="common">Western balsam poplar</name>
    <name type="synonym">Populus balsamifera subsp. trichocarpa</name>
    <dbReference type="NCBI Taxonomy" id="3694"/>
    <lineage>
        <taxon>Eukaryota</taxon>
        <taxon>Viridiplantae</taxon>
        <taxon>Streptophyta</taxon>
        <taxon>Embryophyta</taxon>
        <taxon>Tracheophyta</taxon>
        <taxon>Spermatophyta</taxon>
        <taxon>Magnoliopsida</taxon>
        <taxon>eudicotyledons</taxon>
        <taxon>Gunneridae</taxon>
        <taxon>Pentapetalae</taxon>
        <taxon>rosids</taxon>
        <taxon>fabids</taxon>
        <taxon>Malpighiales</taxon>
        <taxon>Salicaceae</taxon>
        <taxon>Saliceae</taxon>
        <taxon>Populus</taxon>
    </lineage>
</organism>